<dbReference type="RefSeq" id="WP_175149277.1">
    <property type="nucleotide sequence ID" value="NZ_CADIKK010000007.1"/>
</dbReference>
<reference evidence="3 4" key="1">
    <citation type="submission" date="2020-04" db="EMBL/GenBank/DDBJ databases">
        <authorList>
            <person name="De Canck E."/>
        </authorList>
    </citation>
    <scope>NUCLEOTIDE SEQUENCE [LARGE SCALE GENOMIC DNA]</scope>
    <source>
        <strain evidence="3 4">LMG 28614</strain>
    </source>
</reference>
<sequence>MKRISRASRVVRVLLCATACGFAAHADAQGLSAQNDMNAPQNSTRLMPHAALGSEYPTHGNQQAGELNLNPTDPRAQLVNGLPNHATAGGYGAPLAGVRTYVQPQTPMPMSMPTPSN</sequence>
<feature type="signal peptide" evidence="2">
    <location>
        <begin position="1"/>
        <end position="28"/>
    </location>
</feature>
<dbReference type="EMBL" id="CADIKK010000007">
    <property type="protein sequence ID" value="CAB3784236.1"/>
    <property type="molecule type" value="Genomic_DNA"/>
</dbReference>
<evidence type="ECO:0000256" key="2">
    <source>
        <dbReference type="SAM" id="SignalP"/>
    </source>
</evidence>
<gene>
    <name evidence="3" type="ORF">LMG28614_01906</name>
</gene>
<proteinExistence type="predicted"/>
<evidence type="ECO:0000313" key="3">
    <source>
        <dbReference type="EMBL" id="CAB3784236.1"/>
    </source>
</evidence>
<keyword evidence="2" id="KW-0732">Signal</keyword>
<evidence type="ECO:0008006" key="5">
    <source>
        <dbReference type="Google" id="ProtNLM"/>
    </source>
</evidence>
<accession>A0A6S7C9F0</accession>
<feature type="region of interest" description="Disordered" evidence="1">
    <location>
        <begin position="52"/>
        <end position="74"/>
    </location>
</feature>
<feature type="chain" id="PRO_5029002707" description="Lipoprotein" evidence="2">
    <location>
        <begin position="29"/>
        <end position="117"/>
    </location>
</feature>
<dbReference type="AlphaFoldDB" id="A0A6S7C9F0"/>
<evidence type="ECO:0000313" key="4">
    <source>
        <dbReference type="Proteomes" id="UP000494365"/>
    </source>
</evidence>
<organism evidence="3 4">
    <name type="scientific">Paraburkholderia ultramafica</name>
    <dbReference type="NCBI Taxonomy" id="1544867"/>
    <lineage>
        <taxon>Bacteria</taxon>
        <taxon>Pseudomonadati</taxon>
        <taxon>Pseudomonadota</taxon>
        <taxon>Betaproteobacteria</taxon>
        <taxon>Burkholderiales</taxon>
        <taxon>Burkholderiaceae</taxon>
        <taxon>Paraburkholderia</taxon>
    </lineage>
</organism>
<dbReference type="Proteomes" id="UP000494365">
    <property type="component" value="Unassembled WGS sequence"/>
</dbReference>
<name>A0A6S7C9F0_9BURK</name>
<protein>
    <recommendedName>
        <fullName evidence="5">Lipoprotein</fullName>
    </recommendedName>
</protein>
<keyword evidence="4" id="KW-1185">Reference proteome</keyword>
<evidence type="ECO:0000256" key="1">
    <source>
        <dbReference type="SAM" id="MobiDB-lite"/>
    </source>
</evidence>
<feature type="compositionally biased region" description="Polar residues" evidence="1">
    <location>
        <begin position="59"/>
        <end position="71"/>
    </location>
</feature>